<name>D7TY92_VITVI</name>
<dbReference type="HOGENOM" id="CLU_2908671_0_0_1"/>
<evidence type="ECO:0000313" key="1">
    <source>
        <dbReference type="EMBL" id="CBI35467.3"/>
    </source>
</evidence>
<protein>
    <submittedName>
        <fullName evidence="1">Uncharacterized protein</fullName>
    </submittedName>
</protein>
<organism evidence="1 2">
    <name type="scientific">Vitis vinifera</name>
    <name type="common">Grape</name>
    <dbReference type="NCBI Taxonomy" id="29760"/>
    <lineage>
        <taxon>Eukaryota</taxon>
        <taxon>Viridiplantae</taxon>
        <taxon>Streptophyta</taxon>
        <taxon>Embryophyta</taxon>
        <taxon>Tracheophyta</taxon>
        <taxon>Spermatophyta</taxon>
        <taxon>Magnoliopsida</taxon>
        <taxon>eudicotyledons</taxon>
        <taxon>Gunneridae</taxon>
        <taxon>Pentapetalae</taxon>
        <taxon>rosids</taxon>
        <taxon>Vitales</taxon>
        <taxon>Vitaceae</taxon>
        <taxon>Viteae</taxon>
        <taxon>Vitis</taxon>
    </lineage>
</organism>
<reference evidence="2" key="1">
    <citation type="journal article" date="2007" name="Nature">
        <title>The grapevine genome sequence suggests ancestral hexaploidization in major angiosperm phyla.</title>
        <authorList>
            <consortium name="The French-Italian Public Consortium for Grapevine Genome Characterization."/>
            <person name="Jaillon O."/>
            <person name="Aury J.-M."/>
            <person name="Noel B."/>
            <person name="Policriti A."/>
            <person name="Clepet C."/>
            <person name="Casagrande A."/>
            <person name="Choisne N."/>
            <person name="Aubourg S."/>
            <person name="Vitulo N."/>
            <person name="Jubin C."/>
            <person name="Vezzi A."/>
            <person name="Legeai F."/>
            <person name="Hugueney P."/>
            <person name="Dasilva C."/>
            <person name="Horner D."/>
            <person name="Mica E."/>
            <person name="Jublot D."/>
            <person name="Poulain J."/>
            <person name="Bruyere C."/>
            <person name="Billault A."/>
            <person name="Segurens B."/>
            <person name="Gouyvenoux M."/>
            <person name="Ugarte E."/>
            <person name="Cattonaro F."/>
            <person name="Anthouard V."/>
            <person name="Vico V."/>
            <person name="Del Fabbro C."/>
            <person name="Alaux M."/>
            <person name="Di Gaspero G."/>
            <person name="Dumas V."/>
            <person name="Felice N."/>
            <person name="Paillard S."/>
            <person name="Juman I."/>
            <person name="Moroldo M."/>
            <person name="Scalabrin S."/>
            <person name="Canaguier A."/>
            <person name="Le Clainche I."/>
            <person name="Malacrida G."/>
            <person name="Durand E."/>
            <person name="Pesole G."/>
            <person name="Laucou V."/>
            <person name="Chatelet P."/>
            <person name="Merdinoglu D."/>
            <person name="Delledonne M."/>
            <person name="Pezzotti M."/>
            <person name="Lecharny A."/>
            <person name="Scarpelli C."/>
            <person name="Artiguenave F."/>
            <person name="Pe M.E."/>
            <person name="Valle G."/>
            <person name="Morgante M."/>
            <person name="Caboche M."/>
            <person name="Adam-Blondon A.-F."/>
            <person name="Weissenbach J."/>
            <person name="Quetier F."/>
            <person name="Wincker P."/>
        </authorList>
    </citation>
    <scope>NUCLEOTIDE SEQUENCE [LARGE SCALE GENOMIC DNA]</scope>
    <source>
        <strain evidence="2">cv. Pinot noir / PN40024</strain>
    </source>
</reference>
<dbReference type="Proteomes" id="UP000009183">
    <property type="component" value="Chromosome 17"/>
</dbReference>
<keyword evidence="2" id="KW-1185">Reference proteome</keyword>
<gene>
    <name evidence="1" type="ordered locus">VIT_17s0119g00190</name>
</gene>
<dbReference type="InParanoid" id="D7TY92"/>
<dbReference type="AlphaFoldDB" id="D7TY92"/>
<sequence>MDYPFTLNNQRVLSLGRTHEGKLPTTSPHIQKINIYNEDYVLATLLPAISFPRHPSCTLSIA</sequence>
<evidence type="ECO:0000313" key="2">
    <source>
        <dbReference type="Proteomes" id="UP000009183"/>
    </source>
</evidence>
<dbReference type="PaxDb" id="29760-VIT_17s0119g00190.t01"/>
<proteinExistence type="predicted"/>
<accession>D7TY92</accession>
<dbReference type="EMBL" id="FN596263">
    <property type="protein sequence ID" value="CBI35467.3"/>
    <property type="molecule type" value="Genomic_DNA"/>
</dbReference>